<dbReference type="STRING" id="1076256.A0A2H3B2K2"/>
<dbReference type="EMBL" id="KZ293447">
    <property type="protein sequence ID" value="PBK65095.1"/>
    <property type="molecule type" value="Genomic_DNA"/>
</dbReference>
<feature type="domain" description="DUF6570" evidence="1">
    <location>
        <begin position="1"/>
        <end position="58"/>
    </location>
</feature>
<evidence type="ECO:0000313" key="2">
    <source>
        <dbReference type="EMBL" id="PBK65095.1"/>
    </source>
</evidence>
<proteinExistence type="predicted"/>
<dbReference type="InterPro" id="IPR046700">
    <property type="entry name" value="DUF6570"/>
</dbReference>
<protein>
    <recommendedName>
        <fullName evidence="1">DUF6570 domain-containing protein</fullName>
    </recommendedName>
</protein>
<accession>A0A2H3B2K2</accession>
<reference evidence="3" key="1">
    <citation type="journal article" date="2017" name="Nat. Ecol. Evol.">
        <title>Genome expansion and lineage-specific genetic innovations in the forest pathogenic fungi Armillaria.</title>
        <authorList>
            <person name="Sipos G."/>
            <person name="Prasanna A.N."/>
            <person name="Walter M.C."/>
            <person name="O'Connor E."/>
            <person name="Balint B."/>
            <person name="Krizsan K."/>
            <person name="Kiss B."/>
            <person name="Hess J."/>
            <person name="Varga T."/>
            <person name="Slot J."/>
            <person name="Riley R."/>
            <person name="Boka B."/>
            <person name="Rigling D."/>
            <person name="Barry K."/>
            <person name="Lee J."/>
            <person name="Mihaltcheva S."/>
            <person name="LaButti K."/>
            <person name="Lipzen A."/>
            <person name="Waldron R."/>
            <person name="Moloney N.M."/>
            <person name="Sperisen C."/>
            <person name="Kredics L."/>
            <person name="Vagvoelgyi C."/>
            <person name="Patrignani A."/>
            <person name="Fitzpatrick D."/>
            <person name="Nagy I."/>
            <person name="Doyle S."/>
            <person name="Anderson J.B."/>
            <person name="Grigoriev I.V."/>
            <person name="Gueldener U."/>
            <person name="Muensterkoetter M."/>
            <person name="Nagy L.G."/>
        </authorList>
    </citation>
    <scope>NUCLEOTIDE SEQUENCE [LARGE SCALE GENOMIC DNA]</scope>
    <source>
        <strain evidence="3">28-4</strain>
    </source>
</reference>
<evidence type="ECO:0000259" key="1">
    <source>
        <dbReference type="Pfam" id="PF20209"/>
    </source>
</evidence>
<name>A0A2H3B2K2_9AGAR</name>
<evidence type="ECO:0000313" key="3">
    <source>
        <dbReference type="Proteomes" id="UP000218334"/>
    </source>
</evidence>
<dbReference type="Proteomes" id="UP000218334">
    <property type="component" value="Unassembled WGS sequence"/>
</dbReference>
<dbReference type="AlphaFoldDB" id="A0A2H3B2K2"/>
<gene>
    <name evidence="2" type="ORF">ARMSODRAFT_892228</name>
</gene>
<sequence>ELDEVLAVLFTGPTLPTEEEMKRTPLLVRHRYAMDTLCWLGLNHCDYGDVELSEANMATYIDGKASVAVMYKDCEGNKVPEGMSVFDNEEADGTTEGPCPVVIHGLIGEVLESKSLREQKTMATCHFKANRGVLTVGHAAEPQSIYNNTSLYPSMFPWLFPYGLGGVGSATLSDKAHK</sequence>
<dbReference type="Pfam" id="PF20209">
    <property type="entry name" value="DUF6570"/>
    <property type="match status" value="1"/>
</dbReference>
<feature type="non-terminal residue" evidence="2">
    <location>
        <position position="1"/>
    </location>
</feature>
<keyword evidence="3" id="KW-1185">Reference proteome</keyword>
<organism evidence="2 3">
    <name type="scientific">Armillaria solidipes</name>
    <dbReference type="NCBI Taxonomy" id="1076256"/>
    <lineage>
        <taxon>Eukaryota</taxon>
        <taxon>Fungi</taxon>
        <taxon>Dikarya</taxon>
        <taxon>Basidiomycota</taxon>
        <taxon>Agaricomycotina</taxon>
        <taxon>Agaricomycetes</taxon>
        <taxon>Agaricomycetidae</taxon>
        <taxon>Agaricales</taxon>
        <taxon>Marasmiineae</taxon>
        <taxon>Physalacriaceae</taxon>
        <taxon>Armillaria</taxon>
    </lineage>
</organism>